<comment type="caution">
    <text evidence="1">The sequence shown here is derived from an EMBL/GenBank/DDBJ whole genome shotgun (WGS) entry which is preliminary data.</text>
</comment>
<accession>A0ABS5VJ84</accession>
<dbReference type="SUPFAM" id="SSF46689">
    <property type="entry name" value="Homeodomain-like"/>
    <property type="match status" value="1"/>
</dbReference>
<dbReference type="InterPro" id="IPR009057">
    <property type="entry name" value="Homeodomain-like_sf"/>
</dbReference>
<name>A0ABS5VJ84_9MICO</name>
<sequence>MPRKPDPTRKPAILEKVVDHFGDTKIEDVTVRGLGRVLGTSAYPVVYHFGSRDALIDAVVEHLATASPPAPLDPAADADALADHLVATFGGLDDPHRALAARLTFELGSVESLDGRDRQHRTHRSHIAAIGAWCREHGADPLHAERAAQRAVMAARGAQWSAIVDRAHTDADAALRRIAHDLATTTARADRVR</sequence>
<evidence type="ECO:0000313" key="1">
    <source>
        <dbReference type="EMBL" id="MBT1588800.1"/>
    </source>
</evidence>
<dbReference type="Gene3D" id="1.10.357.10">
    <property type="entry name" value="Tetracycline Repressor, domain 2"/>
    <property type="match status" value="1"/>
</dbReference>
<dbReference type="EMBL" id="JAHEWS010000021">
    <property type="protein sequence ID" value="MBT1588800.1"/>
    <property type="molecule type" value="Genomic_DNA"/>
</dbReference>
<keyword evidence="2" id="KW-1185">Reference proteome</keyword>
<organism evidence="1 2">
    <name type="scientific">Curtobacterium aurantiacum</name>
    <dbReference type="NCBI Taxonomy" id="3236919"/>
    <lineage>
        <taxon>Bacteria</taxon>
        <taxon>Bacillati</taxon>
        <taxon>Actinomycetota</taxon>
        <taxon>Actinomycetes</taxon>
        <taxon>Micrococcales</taxon>
        <taxon>Microbacteriaceae</taxon>
        <taxon>Curtobacterium</taxon>
    </lineage>
</organism>
<protein>
    <submittedName>
        <fullName evidence="1">TetR/AcrR family transcriptional regulator</fullName>
    </submittedName>
</protein>
<reference evidence="1 2" key="1">
    <citation type="submission" date="2021-05" db="EMBL/GenBank/DDBJ databases">
        <title>Whole genome sequence of Curtobacterium flaccumfaciens pv. flaccumfaciens strain CFBP 8819.</title>
        <authorList>
            <person name="Osdaghi E."/>
            <person name="Taghouti G."/>
            <person name="Portier P."/>
            <person name="Fazliarab A."/>
            <person name="Taghavi S.M."/>
            <person name="Briand M."/>
            <person name="Le-Saux M."/>
            <person name="Jacques M.-A."/>
        </authorList>
    </citation>
    <scope>NUCLEOTIDE SEQUENCE [LARGE SCALE GENOMIC DNA]</scope>
    <source>
        <strain evidence="1 2">CFBP 8819</strain>
    </source>
</reference>
<proteinExistence type="predicted"/>
<dbReference type="RefSeq" id="WP_214545145.1">
    <property type="nucleotide sequence ID" value="NZ_JAHEWS010000021.1"/>
</dbReference>
<gene>
    <name evidence="1" type="ORF">KK097_13360</name>
</gene>
<evidence type="ECO:0000313" key="2">
    <source>
        <dbReference type="Proteomes" id="UP001519641"/>
    </source>
</evidence>
<dbReference type="Proteomes" id="UP001519641">
    <property type="component" value="Unassembled WGS sequence"/>
</dbReference>